<evidence type="ECO:0000259" key="5">
    <source>
        <dbReference type="Pfam" id="PF13439"/>
    </source>
</evidence>
<evidence type="ECO:0000259" key="4">
    <source>
        <dbReference type="Pfam" id="PF00534"/>
    </source>
</evidence>
<dbReference type="Proteomes" id="UP001500929">
    <property type="component" value="Unassembled WGS sequence"/>
</dbReference>
<feature type="domain" description="Glycosyl transferase family 1" evidence="4">
    <location>
        <begin position="208"/>
        <end position="368"/>
    </location>
</feature>
<dbReference type="PANTHER" id="PTHR45947">
    <property type="entry name" value="SULFOQUINOVOSYL TRANSFERASE SQD2"/>
    <property type="match status" value="1"/>
</dbReference>
<organism evidence="6 7">
    <name type="scientific">Herbiconiux moechotypicola</name>
    <dbReference type="NCBI Taxonomy" id="637393"/>
    <lineage>
        <taxon>Bacteria</taxon>
        <taxon>Bacillati</taxon>
        <taxon>Actinomycetota</taxon>
        <taxon>Actinomycetes</taxon>
        <taxon>Micrococcales</taxon>
        <taxon>Microbacteriaceae</taxon>
        <taxon>Herbiconiux</taxon>
    </lineage>
</organism>
<keyword evidence="7" id="KW-1185">Reference proteome</keyword>
<sequence length="400" mass="41782">MRLALVSLHTSPLARPGEGDAGGMNVVLVGLADALTASGVEAVLVTRAESPDAPGRVAHTAGGTPVHRLAAGPLAPVAKSALPPLVPEFARALAGLGRFDVVHSNYWLSGLAGLPVARATGAPHVLSLHTVAALKNSRLAAGDRPEPAARLEAERMLVRDSDLTLAHTEAERSAILDHDEASPERVAVVPPGVDTTLFHPDPATHRGDRRPYLLVLARIQPLKGVDLALRAFALLPSQARPRLVVAGGVSPGHEAYGDELERLARELGVADTVDFLGPRSREQAAELLRGADLLLVPSHSETFGLVALEAAASGTPVVAASSTGLLDSVEDGVSGLLLPSREPVLWAAAIGRLLDHPSRLRELSRTAQAFGARRSWSAVAADTLRHYEALLATPTHPEAP</sequence>
<evidence type="ECO:0000256" key="1">
    <source>
        <dbReference type="ARBA" id="ARBA00021292"/>
    </source>
</evidence>
<evidence type="ECO:0000313" key="7">
    <source>
        <dbReference type="Proteomes" id="UP001500929"/>
    </source>
</evidence>
<dbReference type="InterPro" id="IPR028098">
    <property type="entry name" value="Glyco_trans_4-like_N"/>
</dbReference>
<dbReference type="Pfam" id="PF00534">
    <property type="entry name" value="Glycos_transf_1"/>
    <property type="match status" value="1"/>
</dbReference>
<proteinExistence type="predicted"/>
<evidence type="ECO:0000256" key="3">
    <source>
        <dbReference type="ARBA" id="ARBA00022679"/>
    </source>
</evidence>
<dbReference type="RefSeq" id="WP_259478299.1">
    <property type="nucleotide sequence ID" value="NZ_BAAAQY010000002.1"/>
</dbReference>
<dbReference type="PANTHER" id="PTHR45947:SF3">
    <property type="entry name" value="SULFOQUINOVOSYL TRANSFERASE SQD2"/>
    <property type="match status" value="1"/>
</dbReference>
<dbReference type="EMBL" id="BAAAQY010000002">
    <property type="protein sequence ID" value="GAA2226188.1"/>
    <property type="molecule type" value="Genomic_DNA"/>
</dbReference>
<accession>A0ABN3DB51</accession>
<dbReference type="Gene3D" id="3.40.50.2000">
    <property type="entry name" value="Glycogen Phosphorylase B"/>
    <property type="match status" value="2"/>
</dbReference>
<keyword evidence="2" id="KW-0328">Glycosyltransferase</keyword>
<keyword evidence="3" id="KW-0808">Transferase</keyword>
<dbReference type="InterPro" id="IPR050194">
    <property type="entry name" value="Glycosyltransferase_grp1"/>
</dbReference>
<dbReference type="InterPro" id="IPR001296">
    <property type="entry name" value="Glyco_trans_1"/>
</dbReference>
<gene>
    <name evidence="6" type="ORF">GCM10009851_07590</name>
</gene>
<comment type="caution">
    <text evidence="6">The sequence shown here is derived from an EMBL/GenBank/DDBJ whole genome shotgun (WGS) entry which is preliminary data.</text>
</comment>
<protein>
    <recommendedName>
        <fullName evidence="1">D-inositol 3-phosphate glycosyltransferase</fullName>
    </recommendedName>
</protein>
<dbReference type="SUPFAM" id="SSF53756">
    <property type="entry name" value="UDP-Glycosyltransferase/glycogen phosphorylase"/>
    <property type="match status" value="1"/>
</dbReference>
<evidence type="ECO:0000256" key="2">
    <source>
        <dbReference type="ARBA" id="ARBA00022676"/>
    </source>
</evidence>
<evidence type="ECO:0000313" key="6">
    <source>
        <dbReference type="EMBL" id="GAA2226188.1"/>
    </source>
</evidence>
<reference evidence="6 7" key="1">
    <citation type="journal article" date="2019" name="Int. J. Syst. Evol. Microbiol.">
        <title>The Global Catalogue of Microorganisms (GCM) 10K type strain sequencing project: providing services to taxonomists for standard genome sequencing and annotation.</title>
        <authorList>
            <consortium name="The Broad Institute Genomics Platform"/>
            <consortium name="The Broad Institute Genome Sequencing Center for Infectious Disease"/>
            <person name="Wu L."/>
            <person name="Ma J."/>
        </authorList>
    </citation>
    <scope>NUCLEOTIDE SEQUENCE [LARGE SCALE GENOMIC DNA]</scope>
    <source>
        <strain evidence="6 7">JCM 16117</strain>
    </source>
</reference>
<name>A0ABN3DB51_9MICO</name>
<feature type="domain" description="Glycosyltransferase subfamily 4-like N-terminal" evidence="5">
    <location>
        <begin position="22"/>
        <end position="196"/>
    </location>
</feature>
<dbReference type="Pfam" id="PF13439">
    <property type="entry name" value="Glyco_transf_4"/>
    <property type="match status" value="1"/>
</dbReference>